<evidence type="ECO:0000256" key="2">
    <source>
        <dbReference type="ARBA" id="ARBA00007647"/>
    </source>
</evidence>
<dbReference type="PANTHER" id="PTHR21461:SF80">
    <property type="entry name" value="GLYCOSYLTRANSFERASE FAMILY 92 PROTEIN"/>
    <property type="match status" value="1"/>
</dbReference>
<comment type="subcellular location">
    <subcellularLocation>
        <location evidence="1">Membrane</location>
        <topology evidence="1">Single-pass membrane protein</topology>
    </subcellularLocation>
</comment>
<evidence type="ECO:0000256" key="3">
    <source>
        <dbReference type="ARBA" id="ARBA00022676"/>
    </source>
</evidence>
<proteinExistence type="inferred from homology"/>
<evidence type="ECO:0000256" key="6">
    <source>
        <dbReference type="ARBA" id="ARBA00022989"/>
    </source>
</evidence>
<protein>
    <recommendedName>
        <fullName evidence="8">Glycosyltransferase family 92 protein</fullName>
        <ecNumber evidence="8">2.4.1.-</ecNumber>
    </recommendedName>
</protein>
<dbReference type="GO" id="GO:0016757">
    <property type="term" value="F:glycosyltransferase activity"/>
    <property type="evidence" value="ECO:0007669"/>
    <property type="project" value="UniProtKB-UniRule"/>
</dbReference>
<dbReference type="EC" id="2.4.1.-" evidence="8"/>
<dbReference type="Proteomes" id="UP000038045">
    <property type="component" value="Unplaced"/>
</dbReference>
<evidence type="ECO:0000256" key="7">
    <source>
        <dbReference type="ARBA" id="ARBA00023136"/>
    </source>
</evidence>
<keyword evidence="6 8" id="KW-1133">Transmembrane helix</keyword>
<keyword evidence="7 8" id="KW-0472">Membrane</keyword>
<evidence type="ECO:0000256" key="8">
    <source>
        <dbReference type="RuleBase" id="RU366017"/>
    </source>
</evidence>
<keyword evidence="4 8" id="KW-0808">Transferase</keyword>
<reference evidence="10" key="1">
    <citation type="submission" date="2017-02" db="UniProtKB">
        <authorList>
            <consortium name="WormBaseParasite"/>
        </authorList>
    </citation>
    <scope>IDENTIFICATION</scope>
</reference>
<accession>A0A0N4ZF13</accession>
<dbReference type="InterPro" id="IPR008166">
    <property type="entry name" value="Glyco_transf_92"/>
</dbReference>
<comment type="similarity">
    <text evidence="2 8">Belongs to the glycosyltransferase 92 family.</text>
</comment>
<dbReference type="PANTHER" id="PTHR21461">
    <property type="entry name" value="GLYCOSYLTRANSFERASE FAMILY 92 PROTEIN"/>
    <property type="match status" value="1"/>
</dbReference>
<evidence type="ECO:0000313" key="10">
    <source>
        <dbReference type="WBParaSite" id="PTRK_0000634500.1"/>
    </source>
</evidence>
<evidence type="ECO:0000256" key="4">
    <source>
        <dbReference type="ARBA" id="ARBA00022679"/>
    </source>
</evidence>
<dbReference type="GO" id="GO:0016020">
    <property type="term" value="C:membrane"/>
    <property type="evidence" value="ECO:0007669"/>
    <property type="project" value="UniProtKB-SubCell"/>
</dbReference>
<feature type="transmembrane region" description="Helical" evidence="8">
    <location>
        <begin position="14"/>
        <end position="32"/>
    </location>
</feature>
<keyword evidence="9" id="KW-1185">Reference proteome</keyword>
<organism evidence="9 10">
    <name type="scientific">Parastrongyloides trichosuri</name>
    <name type="common">Possum-specific nematode worm</name>
    <dbReference type="NCBI Taxonomy" id="131310"/>
    <lineage>
        <taxon>Eukaryota</taxon>
        <taxon>Metazoa</taxon>
        <taxon>Ecdysozoa</taxon>
        <taxon>Nematoda</taxon>
        <taxon>Chromadorea</taxon>
        <taxon>Rhabditida</taxon>
        <taxon>Tylenchina</taxon>
        <taxon>Panagrolaimomorpha</taxon>
        <taxon>Strongyloidoidea</taxon>
        <taxon>Strongyloididae</taxon>
        <taxon>Parastrongyloides</taxon>
    </lineage>
</organism>
<dbReference type="GO" id="GO:0005737">
    <property type="term" value="C:cytoplasm"/>
    <property type="evidence" value="ECO:0007669"/>
    <property type="project" value="TreeGrafter"/>
</dbReference>
<dbReference type="Pfam" id="PF01697">
    <property type="entry name" value="Glyco_transf_92"/>
    <property type="match status" value="1"/>
</dbReference>
<keyword evidence="5 8" id="KW-0812">Transmembrane</keyword>
<sequence length="542" mass="65440">MVVKALLIYTNRKLKWIFVLIFLSFVVFIICIRRGSLFEIEDKIIKYRNFEMYRNFSKTIDTTNSKTTVKPMKLKILKEIEDMKYVPDVAFGKRAFLTSEEVIMVPLVTTRNFLKNNELWLENLNISGEIKCQWGRRCPEYYTRGCIFTGFVAKFKSPMIKTHFLDKLTFPKEIYLRSLNSKKVFILPLLKSFKEKRTIDTSYKHFLSVFVQPMYLMSDFHVIIQFFEYWISQGATKIYIGRTSHTMEVDEIIRWYNESEWIEIEYIEWPKLPIIYRERNTLYNKYNQKFNPNLYTFQNEAILSIYDSMLYIRSLKESKYVAVFDWDEIVMIHNFQNSTVSDFLRNEESLKEEIIGWSFESRRMTIKNNYSINKLEDINFLSYESGSIDKKTFKRPAYQKNIYRLEKFSSFHVHLIQKTINPKMIRYVDNKEAEIYHLRRIPDIEPKIGTIRTDALKYPSQLWTQNFKLRLQLKPSILEKKTWNNYFNKIARNLENCRQQTFKENFSHKYKLCVSIDACSNYLKLDDDIEWIHSTDKWFTFE</sequence>
<name>A0A0N4ZF13_PARTI</name>
<keyword evidence="3 8" id="KW-0328">Glycosyltransferase</keyword>
<evidence type="ECO:0000313" key="9">
    <source>
        <dbReference type="Proteomes" id="UP000038045"/>
    </source>
</evidence>
<dbReference type="AlphaFoldDB" id="A0A0N4ZF13"/>
<evidence type="ECO:0000256" key="1">
    <source>
        <dbReference type="ARBA" id="ARBA00004167"/>
    </source>
</evidence>
<evidence type="ECO:0000256" key="5">
    <source>
        <dbReference type="ARBA" id="ARBA00022692"/>
    </source>
</evidence>
<dbReference type="WBParaSite" id="PTRK_0000634500.1">
    <property type="protein sequence ID" value="PTRK_0000634500.1"/>
    <property type="gene ID" value="PTRK_0000634500"/>
</dbReference>